<dbReference type="InterPro" id="IPR002192">
    <property type="entry name" value="PPDK_AMP/ATP-bd"/>
</dbReference>
<dbReference type="InterPro" id="IPR008279">
    <property type="entry name" value="PEP-util_enz_mobile_dom"/>
</dbReference>
<name>K9XUY8_STAC7</name>
<keyword evidence="6" id="KW-0443">Lipid metabolism</keyword>
<evidence type="ECO:0000256" key="9">
    <source>
        <dbReference type="ARBA" id="ARBA00023264"/>
    </source>
</evidence>
<proteinExistence type="predicted"/>
<reference evidence="14" key="1">
    <citation type="journal article" date="2013" name="Proc. Natl. Acad. Sci. U.S.A.">
        <title>Improving the coverage of the cyanobacterial phylum using diversity-driven genome sequencing.</title>
        <authorList>
            <person name="Shih P.M."/>
            <person name="Wu D."/>
            <person name="Latifi A."/>
            <person name="Axen S.D."/>
            <person name="Fewer D.P."/>
            <person name="Talla E."/>
            <person name="Calteau A."/>
            <person name="Cai F."/>
            <person name="Tandeau de Marsac N."/>
            <person name="Rippka R."/>
            <person name="Herdman M."/>
            <person name="Sivonen K."/>
            <person name="Coursin T."/>
            <person name="Laurent T."/>
            <person name="Goodwin L."/>
            <person name="Nolan M."/>
            <person name="Davenport K.W."/>
            <person name="Han C.S."/>
            <person name="Rubin E.M."/>
            <person name="Eisen J.A."/>
            <person name="Woyke T."/>
            <person name="Gugger M."/>
            <person name="Kerfeld C.A."/>
        </authorList>
    </citation>
    <scope>NUCLEOTIDE SEQUENCE [LARGE SCALE GENOMIC DNA]</scope>
    <source>
        <strain evidence="14">ATCC 29371 / PCC 7437</strain>
    </source>
</reference>
<evidence type="ECO:0000256" key="2">
    <source>
        <dbReference type="ARBA" id="ARBA00022516"/>
    </source>
</evidence>
<evidence type="ECO:0000256" key="3">
    <source>
        <dbReference type="ARBA" id="ARBA00022679"/>
    </source>
</evidence>
<dbReference type="Gene3D" id="3.30.470.20">
    <property type="entry name" value="ATP-grasp fold, B domain"/>
    <property type="match status" value="1"/>
</dbReference>
<evidence type="ECO:0000256" key="4">
    <source>
        <dbReference type="ARBA" id="ARBA00022692"/>
    </source>
</evidence>
<evidence type="ECO:0000256" key="8">
    <source>
        <dbReference type="ARBA" id="ARBA00023209"/>
    </source>
</evidence>
<dbReference type="PATRIC" id="fig|111780.3.peg.2009"/>
<dbReference type="InterPro" id="IPR051549">
    <property type="entry name" value="PEP_Utilizing_Enz"/>
</dbReference>
<dbReference type="SMART" id="SM01207">
    <property type="entry name" value="G3P_acyltransf"/>
    <property type="match status" value="1"/>
</dbReference>
<evidence type="ECO:0000256" key="7">
    <source>
        <dbReference type="ARBA" id="ARBA00023136"/>
    </source>
</evidence>
<keyword evidence="13" id="KW-0670">Pyruvate</keyword>
<feature type="transmembrane region" description="Helical" evidence="10">
    <location>
        <begin position="6"/>
        <end position="33"/>
    </location>
</feature>
<dbReference type="PANTHER" id="PTHR43615:SF1">
    <property type="entry name" value="PPDK_N DOMAIN-CONTAINING PROTEIN"/>
    <property type="match status" value="1"/>
</dbReference>
<dbReference type="eggNOG" id="COG0574">
    <property type="taxonomic scope" value="Bacteria"/>
</dbReference>
<feature type="domain" description="Pyruvate phosphate dikinase AMP/ATP-binding" evidence="12">
    <location>
        <begin position="264"/>
        <end position="463"/>
    </location>
</feature>
<dbReference type="GO" id="GO:0016301">
    <property type="term" value="F:kinase activity"/>
    <property type="evidence" value="ECO:0007669"/>
    <property type="project" value="InterPro"/>
</dbReference>
<dbReference type="PANTHER" id="PTHR43615">
    <property type="entry name" value="PHOSPHOENOLPYRUVATE SYNTHASE-RELATED"/>
    <property type="match status" value="1"/>
</dbReference>
<evidence type="ECO:0000259" key="11">
    <source>
        <dbReference type="Pfam" id="PF00391"/>
    </source>
</evidence>
<dbReference type="AlphaFoldDB" id="K9XUY8"/>
<keyword evidence="7 10" id="KW-0472">Membrane</keyword>
<dbReference type="InterPro" id="IPR036637">
    <property type="entry name" value="Phosphohistidine_dom_sf"/>
</dbReference>
<dbReference type="OrthoDB" id="9765468at2"/>
<keyword evidence="9" id="KW-1208">Phospholipid metabolism</keyword>
<dbReference type="GO" id="GO:0008654">
    <property type="term" value="P:phospholipid biosynthetic process"/>
    <property type="evidence" value="ECO:0007669"/>
    <property type="project" value="UniProtKB-KW"/>
</dbReference>
<dbReference type="Proteomes" id="UP000010473">
    <property type="component" value="Chromosome"/>
</dbReference>
<feature type="domain" description="PEP-utilising enzyme mobile" evidence="11">
    <location>
        <begin position="907"/>
        <end position="977"/>
    </location>
</feature>
<keyword evidence="5 10" id="KW-1133">Transmembrane helix</keyword>
<feature type="transmembrane region" description="Helical" evidence="10">
    <location>
        <begin position="111"/>
        <end position="136"/>
    </location>
</feature>
<evidence type="ECO:0000259" key="12">
    <source>
        <dbReference type="Pfam" id="PF01326"/>
    </source>
</evidence>
<dbReference type="eggNOG" id="COG0344">
    <property type="taxonomic scope" value="Bacteria"/>
</dbReference>
<dbReference type="Pfam" id="PF01326">
    <property type="entry name" value="PPDK_N"/>
    <property type="match status" value="1"/>
</dbReference>
<keyword evidence="2" id="KW-0444">Lipid biosynthesis</keyword>
<keyword evidence="4 10" id="KW-0812">Transmembrane</keyword>
<dbReference type="GO" id="GO:0005886">
    <property type="term" value="C:plasma membrane"/>
    <property type="evidence" value="ECO:0007669"/>
    <property type="project" value="InterPro"/>
</dbReference>
<dbReference type="HOGENOM" id="CLU_005950_0_0_3"/>
<sequence>MTLVQVWGSLAIFIICPLLGGLPLIDWLTYALTGRQLTKLGTGNVSVSAAFYHGGTLAGILAVLSEAAKGIVAILLSRMFFPVNSVWEIIALIALVMGRYWLSKGAGTTNVVWGIVVHDAIAAGLIFFISGVSFTINRNRSTAKYSVLVLLTIIIALRHPEQPEYGITTLALSTLLAWIYQQIPDDLDLSATQATSNSQTMFRFFRGDKNLKSLDVQLDATQIGQKAANLALLKKLGYSVPDGWVLFPGDDPNQIVKYLEPSVQQPLVVRSSAIGEDTQSDSAAGQYLSILNITNREMLKTAILDCQVSYLESTAREYRRTRQQQERSLGVLIQKQIEGIYSGVAFSRDPVDSVNEGVAIEVLPGDATQVVSGKVTPYRYRVIMPDLSLSVIDKDRNHSSIKIIHENSTSSTEQTIPTEILESVALLAQEMEELFQGIPQDLEWTYDGEKIWLLQVRPITTLQPIWTRKIAAEVIPGVIRPLTWSINQPLTCGVWGKLFTLVLGQKSVRDLDFNQTATLHFSRAYFNVTLLGTIFLRMGLPPESLEFLTRGESFTKPPLQSTIKNIPGLWRLLQRELNLAKDFQRDRKQIFLPTLRELETTPAKDLSAQDILERINKILAALDQATYYSILAPLSFAIRQATFQISETSLNHRQTPELESMRTLACLAADTRKLLAAEKITLNSCASLFVQIAENPEGESILTRFEQWLEKYGYLSEVATDIAVPRWRENPRPIREIFTQFFFDAEKRKQAQSLNHKTSKSWLTKSVQKRLNLKNHSSEIYNKLLAHLRWSFLALEQIWLREGKLLTPESIFFLKFDEIISFIQEPSSDAHQQLFKLIEQRQQKWQQERELNQIPYLVYGYPDSTVLNNFSLSSLERPRFKGIGGSGGEIEGYIKVLSSLNSNIDVDKQTILVVPYTDAGWSPVLARVGGLIAEVGGRLSHGAIIAREYKIPAVMDIPHATQLLQTGQRVRINGYTGIVEIIS</sequence>
<dbReference type="Gene3D" id="3.50.30.10">
    <property type="entry name" value="Phosphohistidine domain"/>
    <property type="match status" value="1"/>
</dbReference>
<organism evidence="13 14">
    <name type="scientific">Stanieria cyanosphaera (strain ATCC 29371 / PCC 7437)</name>
    <dbReference type="NCBI Taxonomy" id="111780"/>
    <lineage>
        <taxon>Bacteria</taxon>
        <taxon>Bacillati</taxon>
        <taxon>Cyanobacteriota</taxon>
        <taxon>Cyanophyceae</taxon>
        <taxon>Pleurocapsales</taxon>
        <taxon>Dermocarpellaceae</taxon>
        <taxon>Stanieria</taxon>
    </lineage>
</organism>
<keyword evidence="3" id="KW-0808">Transferase</keyword>
<keyword evidence="14" id="KW-1185">Reference proteome</keyword>
<dbReference type="GO" id="GO:0043772">
    <property type="term" value="F:acyl-phosphate glycerol-3-phosphate acyltransferase activity"/>
    <property type="evidence" value="ECO:0007669"/>
    <property type="project" value="InterPro"/>
</dbReference>
<dbReference type="SUPFAM" id="SSF52009">
    <property type="entry name" value="Phosphohistidine domain"/>
    <property type="match status" value="1"/>
</dbReference>
<dbReference type="InterPro" id="IPR013815">
    <property type="entry name" value="ATP_grasp_subdomain_1"/>
</dbReference>
<feature type="transmembrane region" description="Helical" evidence="10">
    <location>
        <begin position="45"/>
        <end position="65"/>
    </location>
</feature>
<keyword evidence="8" id="KW-0594">Phospholipid biosynthesis</keyword>
<dbReference type="GO" id="GO:0005524">
    <property type="term" value="F:ATP binding"/>
    <property type="evidence" value="ECO:0007669"/>
    <property type="project" value="InterPro"/>
</dbReference>
<evidence type="ECO:0000313" key="14">
    <source>
        <dbReference type="Proteomes" id="UP000010473"/>
    </source>
</evidence>
<evidence type="ECO:0000256" key="10">
    <source>
        <dbReference type="SAM" id="Phobius"/>
    </source>
</evidence>
<evidence type="ECO:0000256" key="1">
    <source>
        <dbReference type="ARBA" id="ARBA00022475"/>
    </source>
</evidence>
<dbReference type="Gene3D" id="3.30.1490.20">
    <property type="entry name" value="ATP-grasp fold, A domain"/>
    <property type="match status" value="1"/>
</dbReference>
<accession>K9XUY8</accession>
<dbReference type="Pfam" id="PF00391">
    <property type="entry name" value="PEP-utilizers"/>
    <property type="match status" value="1"/>
</dbReference>
<dbReference type="SUPFAM" id="SSF56059">
    <property type="entry name" value="Glutathione synthetase ATP-binding domain-like"/>
    <property type="match status" value="1"/>
</dbReference>
<evidence type="ECO:0000313" key="13">
    <source>
        <dbReference type="EMBL" id="AFZ35477.1"/>
    </source>
</evidence>
<keyword evidence="1" id="KW-1003">Cell membrane</keyword>
<evidence type="ECO:0000256" key="5">
    <source>
        <dbReference type="ARBA" id="ARBA00022989"/>
    </source>
</evidence>
<gene>
    <name evidence="13" type="ordered locus">Sta7437_1921</name>
</gene>
<dbReference type="RefSeq" id="WP_015193148.1">
    <property type="nucleotide sequence ID" value="NC_019748.1"/>
</dbReference>
<dbReference type="Pfam" id="PF02660">
    <property type="entry name" value="G3P_acyltransf"/>
    <property type="match status" value="1"/>
</dbReference>
<evidence type="ECO:0000256" key="6">
    <source>
        <dbReference type="ARBA" id="ARBA00023098"/>
    </source>
</evidence>
<feature type="transmembrane region" description="Helical" evidence="10">
    <location>
        <begin position="142"/>
        <end position="158"/>
    </location>
</feature>
<dbReference type="InterPro" id="IPR003811">
    <property type="entry name" value="G3P_acylTferase_PlsY"/>
</dbReference>
<dbReference type="KEGG" id="scs:Sta7437_1921"/>
<protein>
    <submittedName>
        <fullName evidence="13">Pyruvate phosphate dikinase PEP/pyruvate-binding protein</fullName>
    </submittedName>
</protein>
<dbReference type="STRING" id="111780.Sta7437_1921"/>
<dbReference type="eggNOG" id="COG3848">
    <property type="taxonomic scope" value="Bacteria"/>
</dbReference>
<dbReference type="EMBL" id="CP003653">
    <property type="protein sequence ID" value="AFZ35477.1"/>
    <property type="molecule type" value="Genomic_DNA"/>
</dbReference>
<feature type="transmembrane region" description="Helical" evidence="10">
    <location>
        <begin position="85"/>
        <end position="102"/>
    </location>
</feature>